<feature type="region of interest" description="Disordered" evidence="1">
    <location>
        <begin position="300"/>
        <end position="446"/>
    </location>
</feature>
<feature type="compositionally biased region" description="Basic and acidic residues" evidence="1">
    <location>
        <begin position="401"/>
        <end position="413"/>
    </location>
</feature>
<proteinExistence type="predicted"/>
<feature type="region of interest" description="Disordered" evidence="1">
    <location>
        <begin position="226"/>
        <end position="269"/>
    </location>
</feature>
<protein>
    <recommendedName>
        <fullName evidence="2">DUF3071 domain-containing protein</fullName>
    </recommendedName>
</protein>
<dbReference type="Proteomes" id="UP001185069">
    <property type="component" value="Unassembled WGS sequence"/>
</dbReference>
<keyword evidence="4" id="KW-1185">Reference proteome</keyword>
<feature type="region of interest" description="Disordered" evidence="1">
    <location>
        <begin position="37"/>
        <end position="60"/>
    </location>
</feature>
<dbReference type="NCBIfam" id="NF040712">
    <property type="entry name" value="SepH"/>
    <property type="match status" value="1"/>
</dbReference>
<feature type="compositionally biased region" description="Low complexity" evidence="1">
    <location>
        <begin position="326"/>
        <end position="340"/>
    </location>
</feature>
<dbReference type="EMBL" id="JAVDQF010000001">
    <property type="protein sequence ID" value="MDR6271168.1"/>
    <property type="molecule type" value="Genomic_DNA"/>
</dbReference>
<dbReference type="InterPro" id="IPR021421">
    <property type="entry name" value="DUF3071"/>
</dbReference>
<gene>
    <name evidence="3" type="ORF">JOE69_003406</name>
</gene>
<accession>A0ABU1JFM5</accession>
<dbReference type="RefSeq" id="WP_309800797.1">
    <property type="nucleotide sequence ID" value="NZ_BAAAHY010000006.1"/>
</dbReference>
<evidence type="ECO:0000256" key="1">
    <source>
        <dbReference type="SAM" id="MobiDB-lite"/>
    </source>
</evidence>
<evidence type="ECO:0000313" key="4">
    <source>
        <dbReference type="Proteomes" id="UP001185069"/>
    </source>
</evidence>
<reference evidence="3 4" key="1">
    <citation type="submission" date="2023-07" db="EMBL/GenBank/DDBJ databases">
        <title>Sequencing the genomes of 1000 actinobacteria strains.</title>
        <authorList>
            <person name="Klenk H.-P."/>
        </authorList>
    </citation>
    <scope>NUCLEOTIDE SEQUENCE [LARGE SCALE GENOMIC DNA]</scope>
    <source>
        <strain evidence="3 4">DSM 14555</strain>
    </source>
</reference>
<feature type="domain" description="DUF3071" evidence="2">
    <location>
        <begin position="1"/>
        <end position="186"/>
    </location>
</feature>
<sequence length="446" mass="47828">MQDLRLVGVHDDGEHLLLSGAGGEIYRLRIDEALRVASSRTPPRPAAPMSQDSAPGRLSPKDIQQRIRGGASAEEVAEAAGVPLAHVQRYEGPVLAEREHIALQARRVEVSDAIPSHDGYRSAFGDDPASLDEMVSHRLIAMGIDANTLVWDAWRRPDGQWAVTADFDSSQAKLTGVGESAPAQWIYSVSRKTIQNTNRWAQLLSEMEPLDAPLPSRRLAAVADRPFDFETDRPEAEEATAEPGAEASGSAAPDTEPTDAEPAADSSDGLLDLLRSRRGQRLGIDEDDDDALALLLTDGVPAAQPREERGSPEQPAEADESASEQPAFFPALSLAPALSPDPVERPAQSEDFAGTVRPDPLDLSEGISTQTREIRISAAPPIRPATPNRAPASGHNVPAEPQEKPGKDSKEDAAETPAANDRRPTVKPKRSSVPSWDEIVFGTKGD</sequence>
<comment type="caution">
    <text evidence="3">The sequence shown here is derived from an EMBL/GenBank/DDBJ whole genome shotgun (WGS) entry which is preliminary data.</text>
</comment>
<organism evidence="3 4">
    <name type="scientific">Arthrobacter russicus</name>
    <dbReference type="NCBI Taxonomy" id="172040"/>
    <lineage>
        <taxon>Bacteria</taxon>
        <taxon>Bacillati</taxon>
        <taxon>Actinomycetota</taxon>
        <taxon>Actinomycetes</taxon>
        <taxon>Micrococcales</taxon>
        <taxon>Micrococcaceae</taxon>
        <taxon>Arthrobacter</taxon>
    </lineage>
</organism>
<dbReference type="Pfam" id="PF11268">
    <property type="entry name" value="DUF3071"/>
    <property type="match status" value="1"/>
</dbReference>
<feature type="compositionally biased region" description="Basic and acidic residues" evidence="1">
    <location>
        <begin position="226"/>
        <end position="236"/>
    </location>
</feature>
<evidence type="ECO:0000259" key="2">
    <source>
        <dbReference type="Pfam" id="PF11268"/>
    </source>
</evidence>
<dbReference type="InterPro" id="IPR047682">
    <property type="entry name" value="SepH-like"/>
</dbReference>
<name>A0ABU1JFM5_9MICC</name>
<feature type="compositionally biased region" description="Low complexity" evidence="1">
    <location>
        <begin position="241"/>
        <end position="253"/>
    </location>
</feature>
<evidence type="ECO:0000313" key="3">
    <source>
        <dbReference type="EMBL" id="MDR6271168.1"/>
    </source>
</evidence>